<dbReference type="GO" id="GO:0030687">
    <property type="term" value="C:preribosome, large subunit precursor"/>
    <property type="evidence" value="ECO:0007669"/>
    <property type="project" value="EnsemblFungi"/>
</dbReference>
<reference evidence="15" key="1">
    <citation type="submission" date="2016-05" db="EMBL/GenBank/DDBJ databases">
        <title>Comparative genomics of biotechnologically important yeasts.</title>
        <authorList>
            <consortium name="DOE Joint Genome Institute"/>
            <person name="Riley R."/>
            <person name="Haridas S."/>
            <person name="Wolfe K.H."/>
            <person name="Lopes M.R."/>
            <person name="Hittinger C.T."/>
            <person name="Goker M."/>
            <person name="Salamov A."/>
            <person name="Wisecaver J."/>
            <person name="Long T.M."/>
            <person name="Aerts A.L."/>
            <person name="Barry K."/>
            <person name="Choi C."/>
            <person name="Clum A."/>
            <person name="Coughlan A.Y."/>
            <person name="Deshpande S."/>
            <person name="Douglass A.P."/>
            <person name="Hanson S.J."/>
            <person name="Klenk H.-P."/>
            <person name="Labutti K."/>
            <person name="Lapidus A."/>
            <person name="Lindquist E."/>
            <person name="Lipzen A."/>
            <person name="Meier-Kolthoff J.P."/>
            <person name="Ohm R.A."/>
            <person name="Otillar R.P."/>
            <person name="Pangilinan J."/>
            <person name="Peng Y."/>
            <person name="Rokas A."/>
            <person name="Rosa C.A."/>
            <person name="Scheuner C."/>
            <person name="Sibirny A.A."/>
            <person name="Slot J.C."/>
            <person name="Stielow J.B."/>
            <person name="Sun H."/>
            <person name="Kurtzman C.P."/>
            <person name="Blackwell M."/>
            <person name="Grigoriev I.V."/>
            <person name="Jeffries T.W."/>
        </authorList>
    </citation>
    <scope>NUCLEOTIDE SEQUENCE [LARGE SCALE GENOMIC DNA]</scope>
    <source>
        <strain evidence="15">DSM 1968</strain>
    </source>
</reference>
<evidence type="ECO:0000256" key="10">
    <source>
        <dbReference type="ARBA" id="ARBA00026155"/>
    </source>
</evidence>
<dbReference type="AlphaFoldDB" id="A0A1D2VC05"/>
<dbReference type="GO" id="GO:0005654">
    <property type="term" value="C:nucleoplasm"/>
    <property type="evidence" value="ECO:0007669"/>
    <property type="project" value="EnsemblFungi"/>
</dbReference>
<dbReference type="PANTHER" id="PTHR10804:SF102">
    <property type="entry name" value="METALLOPROTEASE ARX1-RELATED"/>
    <property type="match status" value="1"/>
</dbReference>
<evidence type="ECO:0000256" key="9">
    <source>
        <dbReference type="ARBA" id="ARBA00023242"/>
    </source>
</evidence>
<dbReference type="STRING" id="1344418.A0A1D2VC05"/>
<dbReference type="InParanoid" id="A0A1D2VC05"/>
<dbReference type="FunCoup" id="A0A1D2VC05">
    <property type="interactions" value="382"/>
</dbReference>
<dbReference type="InterPro" id="IPR036388">
    <property type="entry name" value="WH-like_DNA-bd_sf"/>
</dbReference>
<dbReference type="EMBL" id="KV454488">
    <property type="protein sequence ID" value="ODV59092.1"/>
    <property type="molecule type" value="Genomic_DNA"/>
</dbReference>
<protein>
    <recommendedName>
        <fullName evidence="10">Probable metalloprotease ARX1</fullName>
    </recommendedName>
    <alternativeName>
        <fullName evidence="11">Associated with ribosomal export complex protein 1</fullName>
    </alternativeName>
</protein>
<name>A0A1D2VC05_9ASCO</name>
<evidence type="ECO:0000256" key="3">
    <source>
        <dbReference type="ARBA" id="ARBA00007319"/>
    </source>
</evidence>
<feature type="domain" description="Peptidase M24" evidence="13">
    <location>
        <begin position="28"/>
        <end position="156"/>
    </location>
</feature>
<comment type="similarity">
    <text evidence="3">Belongs to the peptidase M24 family.</text>
</comment>
<dbReference type="GO" id="GO:0046872">
    <property type="term" value="F:metal ion binding"/>
    <property type="evidence" value="ECO:0007669"/>
    <property type="project" value="UniProtKB-KW"/>
</dbReference>
<comment type="function">
    <text evidence="12">Probable metalloprotease involved in proper assembly of pre-ribosomal particles during the biogenesis of the 60S ribosomal subunit. Accompanies the pre-60S particles to the cytoplasm.</text>
</comment>
<dbReference type="RefSeq" id="XP_020045399.1">
    <property type="nucleotide sequence ID" value="XM_020190854.1"/>
</dbReference>
<evidence type="ECO:0000256" key="7">
    <source>
        <dbReference type="ARBA" id="ARBA00022801"/>
    </source>
</evidence>
<evidence type="ECO:0000256" key="1">
    <source>
        <dbReference type="ARBA" id="ARBA00004123"/>
    </source>
</evidence>
<keyword evidence="15" id="KW-1185">Reference proteome</keyword>
<dbReference type="Proteomes" id="UP000095038">
    <property type="component" value="Unassembled WGS sequence"/>
</dbReference>
<evidence type="ECO:0000256" key="6">
    <source>
        <dbReference type="ARBA" id="ARBA00022723"/>
    </source>
</evidence>
<evidence type="ECO:0000256" key="2">
    <source>
        <dbReference type="ARBA" id="ARBA00004496"/>
    </source>
</evidence>
<dbReference type="OrthoDB" id="5876363at2759"/>
<dbReference type="InterPro" id="IPR000994">
    <property type="entry name" value="Pept_M24"/>
</dbReference>
<dbReference type="Gene3D" id="3.90.230.10">
    <property type="entry name" value="Creatinase/methionine aminopeptidase superfamily"/>
    <property type="match status" value="1"/>
</dbReference>
<dbReference type="GO" id="GO:0005737">
    <property type="term" value="C:cytoplasm"/>
    <property type="evidence" value="ECO:0007669"/>
    <property type="project" value="UniProtKB-SubCell"/>
</dbReference>
<dbReference type="InterPro" id="IPR047113">
    <property type="entry name" value="PA2G4/ARX1"/>
</dbReference>
<evidence type="ECO:0000256" key="11">
    <source>
        <dbReference type="ARBA" id="ARBA00033475"/>
    </source>
</evidence>
<keyword evidence="9" id="KW-0539">Nucleus</keyword>
<keyword evidence="6" id="KW-0479">Metal-binding</keyword>
<evidence type="ECO:0000313" key="15">
    <source>
        <dbReference type="Proteomes" id="UP000095038"/>
    </source>
</evidence>
<evidence type="ECO:0000256" key="8">
    <source>
        <dbReference type="ARBA" id="ARBA00023049"/>
    </source>
</evidence>
<dbReference type="GO" id="GO:0005730">
    <property type="term" value="C:nucleolus"/>
    <property type="evidence" value="ECO:0007669"/>
    <property type="project" value="EnsemblFungi"/>
</dbReference>
<dbReference type="Gene3D" id="1.10.10.10">
    <property type="entry name" value="Winged helix-like DNA-binding domain superfamily/Winged helix DNA-binding domain"/>
    <property type="match status" value="1"/>
</dbReference>
<keyword evidence="8" id="KW-0482">Metalloprotease</keyword>
<dbReference type="InterPro" id="IPR036005">
    <property type="entry name" value="Creatinase/aminopeptidase-like"/>
</dbReference>
<evidence type="ECO:0000313" key="14">
    <source>
        <dbReference type="EMBL" id="ODV59092.1"/>
    </source>
</evidence>
<organism evidence="14 15">
    <name type="scientific">Ascoidea rubescens DSM 1968</name>
    <dbReference type="NCBI Taxonomy" id="1344418"/>
    <lineage>
        <taxon>Eukaryota</taxon>
        <taxon>Fungi</taxon>
        <taxon>Dikarya</taxon>
        <taxon>Ascomycota</taxon>
        <taxon>Saccharomycotina</taxon>
        <taxon>Saccharomycetes</taxon>
        <taxon>Ascoideaceae</taxon>
        <taxon>Ascoidea</taxon>
    </lineage>
</organism>
<proteinExistence type="inferred from homology"/>
<keyword evidence="7" id="KW-0378">Hydrolase</keyword>
<dbReference type="GO" id="GO:0000055">
    <property type="term" value="P:ribosomal large subunit export from nucleus"/>
    <property type="evidence" value="ECO:0007669"/>
    <property type="project" value="EnsemblFungi"/>
</dbReference>
<evidence type="ECO:0000256" key="12">
    <source>
        <dbReference type="ARBA" id="ARBA00034680"/>
    </source>
</evidence>
<sequence length="557" mass="61524">MELIQISKEESSRLLKDKNILNEVVLDKYRLAGQITQTCLDYLLNLIRDSYHLAKMNPLSSTELCILGDSYLSKALKNVYSKSSLSVSEKGISMPVTIQVNDILSGVSPEIDDAKSLNLYFTPGDIVKISFGVHIDGYTSNVSHTIVIYPPPNPTQQPLDKNDIKPAGPLLGPKADAICASYIAIEAVVSLMGLAVAPEKIPKSFNSNNINGTLIRQLVDRIASIYNCVVVPSSKVRRVRRFLAGQAEGVVLEKEFKGIVWTEANQEAGLLARSESTELEKYNLNEKDKEFLVTPGEVYLIDIHMAPLSEFKKEVGLVTLEEVNNHAGSKDNSLKLRPSIFLRDFAYSYALRLSASRKTITKIDQTCSVYPFKISYLSDNFPIDPKGNLPEQIKKIQDDIKLLRLGMSEIVNHRLVTERPVTAGKFIPLEEILKASNPNGQTSSTVLPNALLDIPLPKLGITSLKLQNLVRYGKKIPIASESTTIILIKNGNNFTSGGKGEVLRLSGGSKVAKPNWVHSDYSLKGEGAEEIVNIIRLGQDSRFGVKIKECQPIKMQF</sequence>
<accession>A0A1D2VC05</accession>
<dbReference type="GO" id="GO:0008237">
    <property type="term" value="F:metallopeptidase activity"/>
    <property type="evidence" value="ECO:0007669"/>
    <property type="project" value="UniProtKB-KW"/>
</dbReference>
<keyword evidence="4" id="KW-0963">Cytoplasm</keyword>
<comment type="subcellular location">
    <subcellularLocation>
        <location evidence="2">Cytoplasm</location>
    </subcellularLocation>
    <subcellularLocation>
        <location evidence="1">Nucleus</location>
    </subcellularLocation>
</comment>
<evidence type="ECO:0000259" key="13">
    <source>
        <dbReference type="Pfam" id="PF00557"/>
    </source>
</evidence>
<dbReference type="GeneID" id="30964490"/>
<dbReference type="PANTHER" id="PTHR10804">
    <property type="entry name" value="PROTEASE FAMILY M24 METHIONYL AMINOPEPTIDASE, AMINOPEPTIDASE P"/>
    <property type="match status" value="1"/>
</dbReference>
<keyword evidence="5" id="KW-0645">Protease</keyword>
<evidence type="ECO:0000256" key="4">
    <source>
        <dbReference type="ARBA" id="ARBA00022490"/>
    </source>
</evidence>
<gene>
    <name evidence="14" type="ORF">ASCRUDRAFT_38414</name>
</gene>
<dbReference type="GO" id="GO:0006508">
    <property type="term" value="P:proteolysis"/>
    <property type="evidence" value="ECO:0007669"/>
    <property type="project" value="UniProtKB-KW"/>
</dbReference>
<dbReference type="SUPFAM" id="SSF55920">
    <property type="entry name" value="Creatinase/aminopeptidase"/>
    <property type="match status" value="1"/>
</dbReference>
<evidence type="ECO:0000256" key="5">
    <source>
        <dbReference type="ARBA" id="ARBA00022670"/>
    </source>
</evidence>
<dbReference type="Pfam" id="PF00557">
    <property type="entry name" value="Peptidase_M24"/>
    <property type="match status" value="1"/>
</dbReference>